<comment type="subcellular location">
    <subcellularLocation>
        <location evidence="1">Membrane</location>
        <topology evidence="1">Multi-pass membrane protein</topology>
    </subcellularLocation>
</comment>
<dbReference type="OrthoDB" id="9806320at2"/>
<evidence type="ECO:0000256" key="2">
    <source>
        <dbReference type="ARBA" id="ARBA00022692"/>
    </source>
</evidence>
<feature type="domain" description="O-antigen ligase-related" evidence="6">
    <location>
        <begin position="230"/>
        <end position="374"/>
    </location>
</feature>
<feature type="transmembrane region" description="Helical" evidence="5">
    <location>
        <begin position="192"/>
        <end position="213"/>
    </location>
</feature>
<comment type="caution">
    <text evidence="7">The sequence shown here is derived from an EMBL/GenBank/DDBJ whole genome shotgun (WGS) entry which is preliminary data.</text>
</comment>
<dbReference type="EMBL" id="SJPO01000006">
    <property type="protein sequence ID" value="TWT75917.1"/>
    <property type="molecule type" value="Genomic_DNA"/>
</dbReference>
<dbReference type="Pfam" id="PF04932">
    <property type="entry name" value="Wzy_C"/>
    <property type="match status" value="1"/>
</dbReference>
<evidence type="ECO:0000256" key="1">
    <source>
        <dbReference type="ARBA" id="ARBA00004141"/>
    </source>
</evidence>
<keyword evidence="3 5" id="KW-1133">Transmembrane helix</keyword>
<dbReference type="RefSeq" id="WP_146587728.1">
    <property type="nucleotide sequence ID" value="NZ_SJPO01000006.1"/>
</dbReference>
<evidence type="ECO:0000259" key="6">
    <source>
        <dbReference type="Pfam" id="PF04932"/>
    </source>
</evidence>
<proteinExistence type="predicted"/>
<dbReference type="GO" id="GO:0016874">
    <property type="term" value="F:ligase activity"/>
    <property type="evidence" value="ECO:0007669"/>
    <property type="project" value="UniProtKB-KW"/>
</dbReference>
<feature type="transmembrane region" description="Helical" evidence="5">
    <location>
        <begin position="114"/>
        <end position="131"/>
    </location>
</feature>
<evidence type="ECO:0000313" key="8">
    <source>
        <dbReference type="Proteomes" id="UP000318478"/>
    </source>
</evidence>
<feature type="transmembrane region" description="Helical" evidence="5">
    <location>
        <begin position="267"/>
        <end position="289"/>
    </location>
</feature>
<keyword evidence="2 5" id="KW-0812">Transmembrane</keyword>
<keyword evidence="4 5" id="KW-0472">Membrane</keyword>
<protein>
    <submittedName>
        <fullName evidence="7">O-Antigen ligase</fullName>
    </submittedName>
</protein>
<evidence type="ECO:0000256" key="3">
    <source>
        <dbReference type="ARBA" id="ARBA00022989"/>
    </source>
</evidence>
<evidence type="ECO:0000313" key="7">
    <source>
        <dbReference type="EMBL" id="TWT75917.1"/>
    </source>
</evidence>
<dbReference type="InterPro" id="IPR051533">
    <property type="entry name" value="WaaL-like"/>
</dbReference>
<name>A0A5C5YM84_9BACT</name>
<keyword evidence="7" id="KW-0436">Ligase</keyword>
<feature type="transmembrane region" description="Helical" evidence="5">
    <location>
        <begin position="220"/>
        <end position="237"/>
    </location>
</feature>
<dbReference type="PANTHER" id="PTHR37422">
    <property type="entry name" value="TEICHURONIC ACID BIOSYNTHESIS PROTEIN TUAE"/>
    <property type="match status" value="1"/>
</dbReference>
<feature type="transmembrane region" description="Helical" evidence="5">
    <location>
        <begin position="400"/>
        <end position="417"/>
    </location>
</feature>
<accession>A0A5C5YM84</accession>
<organism evidence="7 8">
    <name type="scientific">Posidoniimonas polymericola</name>
    <dbReference type="NCBI Taxonomy" id="2528002"/>
    <lineage>
        <taxon>Bacteria</taxon>
        <taxon>Pseudomonadati</taxon>
        <taxon>Planctomycetota</taxon>
        <taxon>Planctomycetia</taxon>
        <taxon>Pirellulales</taxon>
        <taxon>Lacipirellulaceae</taxon>
        <taxon>Posidoniimonas</taxon>
    </lineage>
</organism>
<feature type="transmembrane region" description="Helical" evidence="5">
    <location>
        <begin position="84"/>
        <end position="102"/>
    </location>
</feature>
<dbReference type="Proteomes" id="UP000318478">
    <property type="component" value="Unassembled WGS sequence"/>
</dbReference>
<evidence type="ECO:0000256" key="4">
    <source>
        <dbReference type="ARBA" id="ARBA00023136"/>
    </source>
</evidence>
<gene>
    <name evidence="7" type="ORF">Pla123a_27020</name>
</gene>
<keyword evidence="8" id="KW-1185">Reference proteome</keyword>
<dbReference type="PANTHER" id="PTHR37422:SF23">
    <property type="entry name" value="TEICHURONIC ACID BIOSYNTHESIS PROTEIN TUAE"/>
    <property type="match status" value="1"/>
</dbReference>
<evidence type="ECO:0000256" key="5">
    <source>
        <dbReference type="SAM" id="Phobius"/>
    </source>
</evidence>
<dbReference type="AlphaFoldDB" id="A0A5C5YM84"/>
<dbReference type="GO" id="GO:0016020">
    <property type="term" value="C:membrane"/>
    <property type="evidence" value="ECO:0007669"/>
    <property type="project" value="UniProtKB-SubCell"/>
</dbReference>
<sequence>MPVVLLLAAIAGMLWALFLAQRSSLLLATLATAAVGYVLGHSFWNAHIGPLPLTLDRLLLAGVTGLFAYRAWRGQLAPRRIGGVEWALAALLVWLTFSALTSKPGGDVQLPTSPLWRLLFSFWAPALLLFIGRGANESNRAAYWFLAGLTALGSYLALTAVAETAGVWSLVFPRYISDPMLGLHYGRARGPALNSVSLGIHLTVCVWAAWLLLPRAPQWAKLPLLVLGPLMVLGILLTFTRSVWLGMIASGVAMLAVQIPRRFRGPVLTGLAVLGIVAGPIAATSLVAMKREDSGHMSQHSVQQRTAFAYVSWKMFQDHPLTGVGFGRFYDQKLPYLSDRSQTFELESLRELHHHNTLLSLLTETGMIGLAAYLGVLYGLLRASWRLANSHEASDAGRRLGALCFAAIAGYLPSAVFHDLSLVHSDQWLLFLVAGAALGFERRLGLSGAGAAQCESPAINQEPAFSGAAGLQ</sequence>
<reference evidence="7 8" key="1">
    <citation type="submission" date="2019-02" db="EMBL/GenBank/DDBJ databases">
        <title>Deep-cultivation of Planctomycetes and their phenomic and genomic characterization uncovers novel biology.</title>
        <authorList>
            <person name="Wiegand S."/>
            <person name="Jogler M."/>
            <person name="Boedeker C."/>
            <person name="Pinto D."/>
            <person name="Vollmers J."/>
            <person name="Rivas-Marin E."/>
            <person name="Kohn T."/>
            <person name="Peeters S.H."/>
            <person name="Heuer A."/>
            <person name="Rast P."/>
            <person name="Oberbeckmann S."/>
            <person name="Bunk B."/>
            <person name="Jeske O."/>
            <person name="Meyerdierks A."/>
            <person name="Storesund J.E."/>
            <person name="Kallscheuer N."/>
            <person name="Luecker S."/>
            <person name="Lage O.M."/>
            <person name="Pohl T."/>
            <person name="Merkel B.J."/>
            <person name="Hornburger P."/>
            <person name="Mueller R.-W."/>
            <person name="Bruemmer F."/>
            <person name="Labrenz M."/>
            <person name="Spormann A.M."/>
            <person name="Op Den Camp H."/>
            <person name="Overmann J."/>
            <person name="Amann R."/>
            <person name="Jetten M.S.M."/>
            <person name="Mascher T."/>
            <person name="Medema M.H."/>
            <person name="Devos D.P."/>
            <person name="Kaster A.-K."/>
            <person name="Ovreas L."/>
            <person name="Rohde M."/>
            <person name="Galperin M.Y."/>
            <person name="Jogler C."/>
        </authorList>
    </citation>
    <scope>NUCLEOTIDE SEQUENCE [LARGE SCALE GENOMIC DNA]</scope>
    <source>
        <strain evidence="7 8">Pla123a</strain>
    </source>
</reference>
<feature type="transmembrane region" description="Helical" evidence="5">
    <location>
        <begin position="143"/>
        <end position="172"/>
    </location>
</feature>
<feature type="transmembrane region" description="Helical" evidence="5">
    <location>
        <begin position="358"/>
        <end position="380"/>
    </location>
</feature>
<dbReference type="InterPro" id="IPR007016">
    <property type="entry name" value="O-antigen_ligase-rel_domated"/>
</dbReference>